<dbReference type="PANTHER" id="PTHR43737">
    <property type="entry name" value="BLL7424 PROTEIN"/>
    <property type="match status" value="1"/>
</dbReference>
<dbReference type="Gene3D" id="3.40.720.10">
    <property type="entry name" value="Alkaline Phosphatase, subunit A"/>
    <property type="match status" value="1"/>
</dbReference>
<dbReference type="RefSeq" id="WP_213498687.1">
    <property type="nucleotide sequence ID" value="NZ_CP074694.1"/>
</dbReference>
<dbReference type="Proteomes" id="UP000676194">
    <property type="component" value="Chromosome"/>
</dbReference>
<evidence type="ECO:0000313" key="1">
    <source>
        <dbReference type="EMBL" id="QVL33728.1"/>
    </source>
</evidence>
<protein>
    <submittedName>
        <fullName evidence="1">DUF1501 domain-containing protein</fullName>
    </submittedName>
</protein>
<evidence type="ECO:0000313" key="2">
    <source>
        <dbReference type="Proteomes" id="UP000676194"/>
    </source>
</evidence>
<reference evidence="1" key="1">
    <citation type="submission" date="2021-05" db="EMBL/GenBank/DDBJ databases">
        <title>Complete genome sequence of the cellulolytic planctomycete Telmatocola sphagniphila SP2T and characterization of the first cellulase from planctomycetes.</title>
        <authorList>
            <person name="Rakitin A.L."/>
            <person name="Beletsky A.V."/>
            <person name="Naumoff D.G."/>
            <person name="Kulichevskaya I.S."/>
            <person name="Mardanov A.V."/>
            <person name="Ravin N.V."/>
            <person name="Dedysh S.N."/>
        </authorList>
    </citation>
    <scope>NUCLEOTIDE SEQUENCE</scope>
    <source>
        <strain evidence="1">SP2T</strain>
    </source>
</reference>
<dbReference type="AlphaFoldDB" id="A0A8E6EZG5"/>
<dbReference type="EMBL" id="CP074694">
    <property type="protein sequence ID" value="QVL33728.1"/>
    <property type="molecule type" value="Genomic_DNA"/>
</dbReference>
<dbReference type="InterPro" id="IPR017850">
    <property type="entry name" value="Alkaline_phosphatase_core_sf"/>
</dbReference>
<dbReference type="InterPro" id="IPR010869">
    <property type="entry name" value="DUF1501"/>
</dbReference>
<proteinExistence type="predicted"/>
<dbReference type="Pfam" id="PF07394">
    <property type="entry name" value="DUF1501"/>
    <property type="match status" value="1"/>
</dbReference>
<gene>
    <name evidence="1" type="ORF">KIH39_07425</name>
</gene>
<sequence>MVPHRREFLATGFGGMVLSHLLAGEQSAKPKAEFNGGLHHPAKAKRVLQIFLNGGMSQMDTFDYKPGLEKRHGQQIDLGLKATATGTPGPLMKSPFPWKQHGQSGRWVTDVFPYLAGCVDDLAFLMAMASKSNVHGPASYLQTTGFLLPGFPCAGAWVSYALGRLTDNLPTFVVLPDARGLPYNGMGNFSAGFLPASHQATVVNPAAPIPIPDLAPPTASKFVTPEASAEGLKLLKRVNESYAQDRVGDSRLTSRLESYELAARLQLSAPEAFDLSKESSSLREKYGTARNGAEGAFSRNCLISRRLLERGVRFVQLWSGAGGPSNNWDNHSNIPKELPPIARQVDQPVAALLADLKSRGLLDDTLVIFTTEFGRMPVTQNGVGRDHNGGTFVTWLAGAGIKKGVAYGASDEFSYLAEREKTTCYDLYATVLHLLGIDHEKLTVRHNGIDRRLTDVHGEVIRPILA</sequence>
<keyword evidence="2" id="KW-1185">Reference proteome</keyword>
<accession>A0A8E6EZG5</accession>
<name>A0A8E6EZG5_9BACT</name>
<dbReference type="KEGG" id="tsph:KIH39_07425"/>
<dbReference type="PANTHER" id="PTHR43737:SF1">
    <property type="entry name" value="DUF1501 DOMAIN-CONTAINING PROTEIN"/>
    <property type="match status" value="1"/>
</dbReference>
<organism evidence="1 2">
    <name type="scientific">Telmatocola sphagniphila</name>
    <dbReference type="NCBI Taxonomy" id="1123043"/>
    <lineage>
        <taxon>Bacteria</taxon>
        <taxon>Pseudomonadati</taxon>
        <taxon>Planctomycetota</taxon>
        <taxon>Planctomycetia</taxon>
        <taxon>Gemmatales</taxon>
        <taxon>Gemmataceae</taxon>
    </lineage>
</organism>
<dbReference type="SUPFAM" id="SSF53649">
    <property type="entry name" value="Alkaline phosphatase-like"/>
    <property type="match status" value="1"/>
</dbReference>